<reference evidence="1 3" key="3">
    <citation type="journal article" date="2024" name="Syst. Appl. Microbiol.">
        <title>Helicobacter cappadocius sp. nov., from lizards: The first psychrotrophic Helicobacter species.</title>
        <authorList>
            <person name="Aydin F."/>
            <person name="Tarhane S."/>
            <person name="Karakaya E."/>
            <person name="Abay S."/>
            <person name="Kayman T."/>
            <person name="Guran O."/>
            <person name="Bozkurt E."/>
            <person name="Uzum N."/>
            <person name="Avci A."/>
            <person name="Olgun K."/>
            <person name="Jablonski D."/>
            <person name="Guran C."/>
            <person name="Burcin Saticioglu I."/>
        </authorList>
    </citation>
    <scope>NUCLEOTIDE SEQUENCE [LARGE SCALE GENOMIC DNA]</scope>
    <source>
        <strain evidence="1">Faydin-H75</strain>
        <strain evidence="3">faydin-H76</strain>
    </source>
</reference>
<proteinExistence type="predicted"/>
<comment type="caution">
    <text evidence="2">The sequence shown here is derived from an EMBL/GenBank/DDBJ whole genome shotgun (WGS) entry which is preliminary data.</text>
</comment>
<dbReference type="Proteomes" id="UP001177258">
    <property type="component" value="Unassembled WGS sequence"/>
</dbReference>
<dbReference type="EMBL" id="JAUYZK010000009">
    <property type="protein sequence ID" value="MDP2539451.1"/>
    <property type="molecule type" value="Genomic_DNA"/>
</dbReference>
<accession>A0AA90TC43</accession>
<keyword evidence="2" id="KW-0067">ATP-binding</keyword>
<keyword evidence="2" id="KW-0547">Nucleotide-binding</keyword>
<dbReference type="Proteomes" id="UP001240777">
    <property type="component" value="Unassembled WGS sequence"/>
</dbReference>
<sequence length="346" mass="40946">MEEYFLEKIQNFTILPRRFGLKGGKIHLFGCAKSGKTSIALDFAQKFKNPIYIDCNDPRINVDNAKSTLLKYYLEKKIDILIVDNFFANFTLPKLENIILISRSKNICLPNDFLSKQIYPLSFEEYISFDRRNLSINTLFNHFLKDGNLPEMQYLSEYQKISRKQEINSLVFGNNVDLFKNIISYQSRKITINQLYMQIKKQLRISKDKIYSFIDEIQSNGMIYLLSHMDDFKKPKKIYFYDFSISYAFCADKSFQAIFENMVFLELLSRYKAIHYTDNYDFITEENHVFACIPFPDQRIIEEKIRKSQVKHSKTTIITINYDIEGKTNDINWRAVSFMNFALEDS</sequence>
<name>A0AA90TC43_9HELI</name>
<protein>
    <submittedName>
        <fullName evidence="2">ATP-binding protein</fullName>
    </submittedName>
</protein>
<dbReference type="PANTHER" id="PTHR33295:SF18">
    <property type="entry name" value="AAA+ ATPASE DOMAIN-CONTAINING PROTEIN"/>
    <property type="match status" value="1"/>
</dbReference>
<evidence type="ECO:0000313" key="1">
    <source>
        <dbReference type="EMBL" id="MDO7253524.1"/>
    </source>
</evidence>
<evidence type="ECO:0000313" key="4">
    <source>
        <dbReference type="Proteomes" id="UP001240777"/>
    </source>
</evidence>
<dbReference type="EMBL" id="JAUPEV010000009">
    <property type="protein sequence ID" value="MDO7253524.1"/>
    <property type="molecule type" value="Genomic_DNA"/>
</dbReference>
<evidence type="ECO:0000313" key="3">
    <source>
        <dbReference type="Proteomes" id="UP001177258"/>
    </source>
</evidence>
<dbReference type="GO" id="GO:0005524">
    <property type="term" value="F:ATP binding"/>
    <property type="evidence" value="ECO:0007669"/>
    <property type="project" value="UniProtKB-KW"/>
</dbReference>
<dbReference type="PANTHER" id="PTHR33295">
    <property type="entry name" value="ATPASE"/>
    <property type="match status" value="1"/>
</dbReference>
<keyword evidence="4" id="KW-1185">Reference proteome</keyword>
<organism evidence="2 3">
    <name type="scientific">Helicobacter cappadocius</name>
    <dbReference type="NCBI Taxonomy" id="3063998"/>
    <lineage>
        <taxon>Bacteria</taxon>
        <taxon>Pseudomonadati</taxon>
        <taxon>Campylobacterota</taxon>
        <taxon>Epsilonproteobacteria</taxon>
        <taxon>Campylobacterales</taxon>
        <taxon>Helicobacteraceae</taxon>
        <taxon>Helicobacter</taxon>
    </lineage>
</organism>
<reference evidence="2 4" key="1">
    <citation type="submission" date="2023-07" db="EMBL/GenBank/DDBJ databases">
        <title>Unpublished Manusciprt.</title>
        <authorList>
            <person name="Aydin F."/>
            <person name="Tarhane S."/>
            <person name="Saticioglu I.B."/>
            <person name="Karakaya E."/>
            <person name="Abay S."/>
            <person name="Guran O."/>
            <person name="Bozkurt E."/>
            <person name="Uzum N."/>
            <person name="Olgun K."/>
            <person name="Jablonski D."/>
        </authorList>
    </citation>
    <scope>NUCLEOTIDE SEQUENCE</scope>
    <source>
        <strain evidence="4">faydin-H75</strain>
        <strain evidence="2">Faydin-H76</strain>
    </source>
</reference>
<dbReference type="RefSeq" id="WP_305517366.1">
    <property type="nucleotide sequence ID" value="NZ_JAUPEV010000009.1"/>
</dbReference>
<reference evidence="1" key="2">
    <citation type="submission" date="2023-07" db="EMBL/GenBank/DDBJ databases">
        <authorList>
            <person name="Aydin F."/>
            <person name="Tarhane S."/>
            <person name="Saticioglu I.B."/>
            <person name="Karakaya E."/>
            <person name="Abay S."/>
            <person name="Guran O."/>
            <person name="Bozkurt E."/>
            <person name="Uzum N."/>
            <person name="Olgun K."/>
            <person name="Jablonski D."/>
        </authorList>
    </citation>
    <scope>NUCLEOTIDE SEQUENCE</scope>
    <source>
        <strain evidence="1">Faydin-H75</strain>
    </source>
</reference>
<dbReference type="AlphaFoldDB" id="A0AA90TC43"/>
<evidence type="ECO:0000313" key="2">
    <source>
        <dbReference type="EMBL" id="MDP2539451.1"/>
    </source>
</evidence>
<gene>
    <name evidence="1" type="ORF">Q5I04_06330</name>
    <name evidence="2" type="ORF">Q5I06_06655</name>
</gene>